<dbReference type="EMBL" id="BJXB01000031">
    <property type="protein sequence ID" value="GEM49257.1"/>
    <property type="molecule type" value="Genomic_DNA"/>
</dbReference>
<keyword evidence="2" id="KW-1185">Reference proteome</keyword>
<proteinExistence type="predicted"/>
<dbReference type="RefSeq" id="WP_146889471.1">
    <property type="nucleotide sequence ID" value="NZ_BJXB01000031.1"/>
</dbReference>
<protein>
    <submittedName>
        <fullName evidence="1">Uncharacterized protein</fullName>
    </submittedName>
</protein>
<gene>
    <name evidence="1" type="ORF">DC3_48920</name>
</gene>
<sequence>MQLQDARDFIMVLTLTNEVETLSMRQIVQVTNTPSLDPLSVVLLKTASGHERQVVIRETAEVFLQRCTDLKRALTERDMLAINHHLAPALF</sequence>
<comment type="caution">
    <text evidence="1">The sequence shown here is derived from an EMBL/GenBank/DDBJ whole genome shotgun (WGS) entry which is preliminary data.</text>
</comment>
<organism evidence="1 2">
    <name type="scientific">Deinococcus cellulosilyticus (strain DSM 18568 / NBRC 106333 / KACC 11606 / 5516J-15)</name>
    <dbReference type="NCBI Taxonomy" id="1223518"/>
    <lineage>
        <taxon>Bacteria</taxon>
        <taxon>Thermotogati</taxon>
        <taxon>Deinococcota</taxon>
        <taxon>Deinococci</taxon>
        <taxon>Deinococcales</taxon>
        <taxon>Deinococcaceae</taxon>
        <taxon>Deinococcus</taxon>
    </lineage>
</organism>
<accession>A0A511N9M4</accession>
<dbReference type="AlphaFoldDB" id="A0A511N9M4"/>
<name>A0A511N9M4_DEIC1</name>
<evidence type="ECO:0000313" key="1">
    <source>
        <dbReference type="EMBL" id="GEM49257.1"/>
    </source>
</evidence>
<dbReference type="Proteomes" id="UP000321306">
    <property type="component" value="Unassembled WGS sequence"/>
</dbReference>
<evidence type="ECO:0000313" key="2">
    <source>
        <dbReference type="Proteomes" id="UP000321306"/>
    </source>
</evidence>
<reference evidence="1 2" key="1">
    <citation type="submission" date="2019-07" db="EMBL/GenBank/DDBJ databases">
        <title>Whole genome shotgun sequence of Deinococcus cellulosilyticus NBRC 106333.</title>
        <authorList>
            <person name="Hosoyama A."/>
            <person name="Uohara A."/>
            <person name="Ohji S."/>
            <person name="Ichikawa N."/>
        </authorList>
    </citation>
    <scope>NUCLEOTIDE SEQUENCE [LARGE SCALE GENOMIC DNA]</scope>
    <source>
        <strain evidence="1 2">NBRC 106333</strain>
    </source>
</reference>